<dbReference type="PROSITE" id="PS51208">
    <property type="entry name" value="AUTOTRANSPORTER"/>
    <property type="match status" value="1"/>
</dbReference>
<name>A0A2M6U6V4_9BRAD</name>
<feature type="signal peptide" evidence="1">
    <location>
        <begin position="1"/>
        <end position="23"/>
    </location>
</feature>
<evidence type="ECO:0000313" key="3">
    <source>
        <dbReference type="EMBL" id="PIT00307.1"/>
    </source>
</evidence>
<dbReference type="SMART" id="SM00869">
    <property type="entry name" value="Autotransporter"/>
    <property type="match status" value="1"/>
</dbReference>
<dbReference type="InterPro" id="IPR006315">
    <property type="entry name" value="OM_autotransptr_brl_dom"/>
</dbReference>
<sequence>MEYKNRNSRFRPSGALLSMTALATIWSASPAAANCDITSSPNSVSCTADTVTVHNTNTDAATASSNDDTQQFTTGGNITGQIASGVTVGGYGLQINTSENGSGINFTNNGAVNQTSNVVIGALSLLTSTGAITYNSASGATIDGTGIASLTLSSQSTSATGDLTAHVNGNVTNTGSIGAGYGVLVQSQAAVNILVDGTAAITGSTGIGVFGGGDTTVGGSGNIVYTSANGYGIAVGHGTNAGTVTVNHSGSITGPGGSGGSNVGISVSSNGTGGVFVTGTGVISNVRVGMSMYGTDDFTITPGASISSTSSGIMVLENGSGTVSITSGYDITVSSGSAISTFAFSSGNQTVTVTGGRISAYSSAVSLYGEGSSNLIFNMSGGTLLSSADFGSGGLNLDQQGTGNATVNQTGGSIGLAATPIVGTGVYVRTSAGNIDVTTADVYSAYIGIRTIAGGNGSVTITNYGTVRSTNDDALGSTAGSGSTTITNHGSLLGSGPDPVMGAVSTSGTISIDNAAGALISSTLAAPETRWAIMTSGGASTITNSGTLYGRITLGNASNTISNDGTWSTTGANSFGSGSTTLSNTGILNAGNGTTFGGGSLTFTSTGTFTPTGTVTVNGSLSLGGIYQVNLASGGADKTVVNGTATLTGGIARAVQLGGGFVVGQSLVILTATGGLSGTFSSLDLTGSIKAHLGYDANDAYIVVDQAALADSLVNGTINQRNVASGIDAALNGGAASGNFASIFSLSGAALASALDSLSGEVATGAATTAFQSMNGFVSLLTNTGHAAFGGQAANGGAMGYAEESRVPPAFASAYASTSPARAAREPQSALDRRWGVWGGSYGSAGKVNGESVVLGSHDVTPRTYGVVAGADYRASADTVLGFALAGGGTNWGLSNGLGSGRSDVFQIGAYGTHRVGAAYLSGALAYAWNGISTSRTVNLAGVDQLNARFDGQTFAGRIEGGYRVPTQFVAITPYAALQGQNFHTPAYSESSASGTGAFALAYASRSTATLRTELGSRFDKTVAAGNDATLSFRSQLAWVHDTNTDRAMSALFQALPGSSFTVYGAAAPKDSALLSSGAELRFVNNLTLGARVTGELAGSARGVSAQGSLRYAW</sequence>
<dbReference type="Pfam" id="PF03797">
    <property type="entry name" value="Autotransporter"/>
    <property type="match status" value="1"/>
</dbReference>
<organism evidence="3 4">
    <name type="scientific">Bradyrhizobium nitroreducens</name>
    <dbReference type="NCBI Taxonomy" id="709803"/>
    <lineage>
        <taxon>Bacteria</taxon>
        <taxon>Pseudomonadati</taxon>
        <taxon>Pseudomonadota</taxon>
        <taxon>Alphaproteobacteria</taxon>
        <taxon>Hyphomicrobiales</taxon>
        <taxon>Nitrobacteraceae</taxon>
        <taxon>Bradyrhizobium</taxon>
    </lineage>
</organism>
<evidence type="ECO:0000256" key="1">
    <source>
        <dbReference type="SAM" id="SignalP"/>
    </source>
</evidence>
<keyword evidence="1" id="KW-0732">Signal</keyword>
<dbReference type="InterPro" id="IPR036709">
    <property type="entry name" value="Autotransporte_beta_dom_sf"/>
</dbReference>
<reference evidence="3 4" key="1">
    <citation type="submission" date="2015-06" db="EMBL/GenBank/DDBJ databases">
        <title>Comparative genome analysis of nirS-carrying Bradyrhizobium sp. strains.</title>
        <authorList>
            <person name="Ishii S."/>
            <person name="Jang J."/>
            <person name="Nishizawa T."/>
            <person name="Senoo K."/>
        </authorList>
    </citation>
    <scope>NUCLEOTIDE SEQUENCE [LARGE SCALE GENOMIC DNA]</scope>
    <source>
        <strain evidence="3 4">TSA1</strain>
    </source>
</reference>
<dbReference type="AlphaFoldDB" id="A0A2M6U6V4"/>
<accession>A0A2M6U6V4</accession>
<dbReference type="RefSeq" id="WP_100175516.1">
    <property type="nucleotide sequence ID" value="NZ_LFJC01000003.1"/>
</dbReference>
<dbReference type="NCBIfam" id="TIGR01414">
    <property type="entry name" value="autotrans_barl"/>
    <property type="match status" value="1"/>
</dbReference>
<dbReference type="GO" id="GO:0019867">
    <property type="term" value="C:outer membrane"/>
    <property type="evidence" value="ECO:0007669"/>
    <property type="project" value="InterPro"/>
</dbReference>
<dbReference type="SUPFAM" id="SSF103515">
    <property type="entry name" value="Autotransporter"/>
    <property type="match status" value="1"/>
</dbReference>
<comment type="caution">
    <text evidence="3">The sequence shown here is derived from an EMBL/GenBank/DDBJ whole genome shotgun (WGS) entry which is preliminary data.</text>
</comment>
<keyword evidence="4" id="KW-1185">Reference proteome</keyword>
<dbReference type="Gene3D" id="2.40.128.130">
    <property type="entry name" value="Autotransporter beta-domain"/>
    <property type="match status" value="1"/>
</dbReference>
<gene>
    <name evidence="3" type="ORF">TSA1_05665</name>
</gene>
<evidence type="ECO:0000313" key="4">
    <source>
        <dbReference type="Proteomes" id="UP000228930"/>
    </source>
</evidence>
<feature type="domain" description="Autotransporter" evidence="2">
    <location>
        <begin position="830"/>
        <end position="1114"/>
    </location>
</feature>
<feature type="chain" id="PRO_5014708140" description="Autotransporter domain-containing protein" evidence="1">
    <location>
        <begin position="24"/>
        <end position="1114"/>
    </location>
</feature>
<protein>
    <recommendedName>
        <fullName evidence="2">Autotransporter domain-containing protein</fullName>
    </recommendedName>
</protein>
<dbReference type="Proteomes" id="UP000228930">
    <property type="component" value="Unassembled WGS sequence"/>
</dbReference>
<dbReference type="EMBL" id="LFJC01000003">
    <property type="protein sequence ID" value="PIT00307.1"/>
    <property type="molecule type" value="Genomic_DNA"/>
</dbReference>
<evidence type="ECO:0000259" key="2">
    <source>
        <dbReference type="PROSITE" id="PS51208"/>
    </source>
</evidence>
<dbReference type="InterPro" id="IPR005546">
    <property type="entry name" value="Autotransporte_beta"/>
</dbReference>
<proteinExistence type="predicted"/>